<organism evidence="6 7">
    <name type="scientific">Geranomyces variabilis</name>
    <dbReference type="NCBI Taxonomy" id="109894"/>
    <lineage>
        <taxon>Eukaryota</taxon>
        <taxon>Fungi</taxon>
        <taxon>Fungi incertae sedis</taxon>
        <taxon>Chytridiomycota</taxon>
        <taxon>Chytridiomycota incertae sedis</taxon>
        <taxon>Chytridiomycetes</taxon>
        <taxon>Spizellomycetales</taxon>
        <taxon>Powellomycetaceae</taxon>
        <taxon>Geranomyces</taxon>
    </lineage>
</organism>
<keyword evidence="1" id="KW-0433">Leucine-rich repeat</keyword>
<dbReference type="PROSITE" id="PS51450">
    <property type="entry name" value="LRR"/>
    <property type="match status" value="4"/>
</dbReference>
<feature type="compositionally biased region" description="Polar residues" evidence="4">
    <location>
        <begin position="940"/>
        <end position="953"/>
    </location>
</feature>
<dbReference type="Proteomes" id="UP001212152">
    <property type="component" value="Unassembled WGS sequence"/>
</dbReference>
<evidence type="ECO:0000313" key="7">
    <source>
        <dbReference type="Proteomes" id="UP001212152"/>
    </source>
</evidence>
<proteinExistence type="predicted"/>
<dbReference type="InterPro" id="IPR000219">
    <property type="entry name" value="DH_dom"/>
</dbReference>
<feature type="region of interest" description="Disordered" evidence="4">
    <location>
        <begin position="346"/>
        <end position="369"/>
    </location>
</feature>
<evidence type="ECO:0000256" key="2">
    <source>
        <dbReference type="ARBA" id="ARBA00022737"/>
    </source>
</evidence>
<evidence type="ECO:0000313" key="6">
    <source>
        <dbReference type="EMBL" id="KAJ3175940.1"/>
    </source>
</evidence>
<evidence type="ECO:0000256" key="3">
    <source>
        <dbReference type="SAM" id="Coils"/>
    </source>
</evidence>
<evidence type="ECO:0000256" key="4">
    <source>
        <dbReference type="SAM" id="MobiDB-lite"/>
    </source>
</evidence>
<feature type="compositionally biased region" description="Polar residues" evidence="4">
    <location>
        <begin position="320"/>
        <end position="332"/>
    </location>
</feature>
<feature type="compositionally biased region" description="Low complexity" evidence="4">
    <location>
        <begin position="585"/>
        <end position="608"/>
    </location>
</feature>
<feature type="region of interest" description="Disordered" evidence="4">
    <location>
        <begin position="526"/>
        <end position="560"/>
    </location>
</feature>
<dbReference type="SMART" id="SM00325">
    <property type="entry name" value="RhoGEF"/>
    <property type="match status" value="1"/>
</dbReference>
<dbReference type="PANTHER" id="PTHR12673:SF159">
    <property type="entry name" value="LD03170P"/>
    <property type="match status" value="1"/>
</dbReference>
<protein>
    <recommendedName>
        <fullName evidence="5">DH domain-containing protein</fullName>
    </recommendedName>
</protein>
<evidence type="ECO:0000259" key="5">
    <source>
        <dbReference type="PROSITE" id="PS50010"/>
    </source>
</evidence>
<dbReference type="SMART" id="SM00369">
    <property type="entry name" value="LRR_TYP"/>
    <property type="match status" value="5"/>
</dbReference>
<dbReference type="Pfam" id="PF13855">
    <property type="entry name" value="LRR_8"/>
    <property type="match status" value="1"/>
</dbReference>
<feature type="domain" description="DH" evidence="5">
    <location>
        <begin position="969"/>
        <end position="1202"/>
    </location>
</feature>
<feature type="compositionally biased region" description="Low complexity" evidence="4">
    <location>
        <begin position="115"/>
        <end position="142"/>
    </location>
</feature>
<feature type="region of interest" description="Disordered" evidence="4">
    <location>
        <begin position="585"/>
        <end position="610"/>
    </location>
</feature>
<feature type="compositionally biased region" description="Low complexity" evidence="4">
    <location>
        <begin position="194"/>
        <end position="210"/>
    </location>
</feature>
<dbReference type="Gene3D" id="1.20.900.10">
    <property type="entry name" value="Dbl homology (DH) domain"/>
    <property type="match status" value="2"/>
</dbReference>
<feature type="compositionally biased region" description="Polar residues" evidence="4">
    <location>
        <begin position="354"/>
        <end position="363"/>
    </location>
</feature>
<evidence type="ECO:0000256" key="1">
    <source>
        <dbReference type="ARBA" id="ARBA00022614"/>
    </source>
</evidence>
<dbReference type="SUPFAM" id="SSF48065">
    <property type="entry name" value="DBL homology domain (DH-domain)"/>
    <property type="match status" value="1"/>
</dbReference>
<dbReference type="Gene3D" id="3.80.10.10">
    <property type="entry name" value="Ribonuclease Inhibitor"/>
    <property type="match status" value="1"/>
</dbReference>
<dbReference type="CDD" id="cd00160">
    <property type="entry name" value="RhoGEF"/>
    <property type="match status" value="1"/>
</dbReference>
<name>A0AAD5XPK1_9FUNG</name>
<dbReference type="GO" id="GO:0005737">
    <property type="term" value="C:cytoplasm"/>
    <property type="evidence" value="ECO:0007669"/>
    <property type="project" value="TreeGrafter"/>
</dbReference>
<dbReference type="InterPro" id="IPR032675">
    <property type="entry name" value="LRR_dom_sf"/>
</dbReference>
<feature type="region of interest" description="Disordered" evidence="4">
    <location>
        <begin position="835"/>
        <end position="869"/>
    </location>
</feature>
<dbReference type="InterPro" id="IPR051092">
    <property type="entry name" value="FYVE_RhoGEF_PH"/>
</dbReference>
<dbReference type="PROSITE" id="PS50010">
    <property type="entry name" value="DH_2"/>
    <property type="match status" value="1"/>
</dbReference>
<dbReference type="InterPro" id="IPR035899">
    <property type="entry name" value="DBL_dom_sf"/>
</dbReference>
<dbReference type="PANTHER" id="PTHR12673">
    <property type="entry name" value="FACIOGENITAL DYSPLASIA PROTEIN"/>
    <property type="match status" value="1"/>
</dbReference>
<feature type="compositionally biased region" description="Polar residues" evidence="4">
    <location>
        <begin position="170"/>
        <end position="187"/>
    </location>
</feature>
<dbReference type="InterPro" id="IPR003591">
    <property type="entry name" value="Leu-rich_rpt_typical-subtyp"/>
</dbReference>
<dbReference type="Pfam" id="PF00621">
    <property type="entry name" value="RhoGEF"/>
    <property type="match status" value="1"/>
</dbReference>
<keyword evidence="2" id="KW-0677">Repeat</keyword>
<gene>
    <name evidence="6" type="ORF">HDU87_005604</name>
</gene>
<sequence>MGPDGRQPTVAAADKPCALKAVDVMASPYKEFGAKPCDERPTGAARKSRPYKVLKEKAEDAQLDKIFVQLADLSGDDFLCAGHAAFIGDLLRLPSKKKDVEDYLNKHSRPRRRTPAPASRNAAAGPGARTPTPSGPRTGAGSVATSGPGGPDQTVKKRVPVRRSYDDIRGNQSSLLGPNDNCTTRRNQGPGGLPRSPNVSPSRPRASPVPGAKKPEGPASSSAPRTAWAPPANKGGNNRLPAKTTPNTLRAVASRDSLRPDSGKNTSPSIRRPSDGSRVQSIAAMFGGASQHAPVNSSTAPGPRNALPKPADSEKKLRKSSSTAVLSASRPISSAVHRPISTATLLAPARPMSQRFSHVTPTTDSDHSDGRLRNIELELRKVQTELAARNTELSMVETRRMKERDESLYHIHQIEEQTALHRSEWERELAAARLQAIEATREADELRERLKAQTDEVIRTAAEVDKLKALLDAPKVADPAISSDHRDLLESTAQLRSELEEARRSLMDIGLVVVEKENRIRDLEDQLERRSSGGAPSPASPPQSGTATPPEIPESVTACAPQPPLGLLQIARYPDRQHMLRPYASRSALSSPRSASAPSPPTTLEAPAVETDINADWTLADTFLANTERPVENPLVHLFDASRQELQRFIPSNKLDVTILTHLYLDHNGITIFPECIAQMRQLVLLNLDFNRISNIPTSVEKLTELRELCLSNNCIFDVSESVGSLRKLEYLDLSHNSLAALPFTLFSQMESLGSLDISHNRFEHLPPSLGLCYRTLKGLSIAGNPIDPKSLSGASGADLKLLMANVDEAKAALEPKTPAERVAHAEKAMRRLNSAAQQRNNLNRMSYGSSMSVDTTNSGPDGEGRDREALNHRFDSFDSGGSLSALLIKEYSTTNRLRCEGPAEKALQRQLLFLRDVYDLNPVTNAGRLPSSAELRPSDSPTLQSPPDSSGGSLPRSLPVATVTQPDRRRSVVMELLTTEQTYVRELHNVHDIYVSRFSSWLGSREMDLIFGNLASIFMIHRDHLLPGLVRQRDVPGQPLGELFLTIVPYMKMYSTYYNNLDASTSFIAHLGSTTTSSGFFGTSSSNMNNTLTRTSTSSSASSSRSSASSIAAPSGALMFASIKKPTLKKIRTFLKHAREHPQHTQINLQAFLLLPVQRLPRYKLLLESLLGCTGPEHEDFDSLCRAVDQVRARVAECNENKRAAEDREAALAVTARIVIPRDDSYEVLGADSVRKVPSTRRLVREGPVKVVKMVQRVNTGTGLNTTASLMGAPGPMTPTSPGRVITTADVEELALDGVDDEGRDAYWFLFSDLLCWCKAGRRGQNTHELIRAMDVNGAEALSPTTARVRGDGCVLYVECADAQAWALSLNTGRL</sequence>
<feature type="compositionally biased region" description="Low complexity" evidence="4">
    <location>
        <begin position="532"/>
        <end position="549"/>
    </location>
</feature>
<reference evidence="6" key="1">
    <citation type="submission" date="2020-05" db="EMBL/GenBank/DDBJ databases">
        <title>Phylogenomic resolution of chytrid fungi.</title>
        <authorList>
            <person name="Stajich J.E."/>
            <person name="Amses K."/>
            <person name="Simmons R."/>
            <person name="Seto K."/>
            <person name="Myers J."/>
            <person name="Bonds A."/>
            <person name="Quandt C.A."/>
            <person name="Barry K."/>
            <person name="Liu P."/>
            <person name="Grigoriev I."/>
            <person name="Longcore J.E."/>
            <person name="James T.Y."/>
        </authorList>
    </citation>
    <scope>NUCLEOTIDE SEQUENCE</scope>
    <source>
        <strain evidence="6">JEL0379</strain>
    </source>
</reference>
<dbReference type="GO" id="GO:0005085">
    <property type="term" value="F:guanyl-nucleotide exchange factor activity"/>
    <property type="evidence" value="ECO:0007669"/>
    <property type="project" value="InterPro"/>
</dbReference>
<feature type="coiled-coil region" evidence="3">
    <location>
        <begin position="422"/>
        <end position="505"/>
    </location>
</feature>
<dbReference type="SUPFAM" id="SSF52058">
    <property type="entry name" value="L domain-like"/>
    <property type="match status" value="1"/>
</dbReference>
<dbReference type="EMBL" id="JADGJQ010000046">
    <property type="protein sequence ID" value="KAJ3175940.1"/>
    <property type="molecule type" value="Genomic_DNA"/>
</dbReference>
<comment type="caution">
    <text evidence="6">The sequence shown here is derived from an EMBL/GenBank/DDBJ whole genome shotgun (WGS) entry which is preliminary data.</text>
</comment>
<dbReference type="InterPro" id="IPR001611">
    <property type="entry name" value="Leu-rich_rpt"/>
</dbReference>
<feature type="region of interest" description="Disordered" evidence="4">
    <location>
        <begin position="926"/>
        <end position="963"/>
    </location>
</feature>
<feature type="region of interest" description="Disordered" evidence="4">
    <location>
        <begin position="102"/>
        <end position="333"/>
    </location>
</feature>
<feature type="compositionally biased region" description="Polar residues" evidence="4">
    <location>
        <begin position="835"/>
        <end position="860"/>
    </location>
</feature>
<accession>A0AAD5XPK1</accession>
<keyword evidence="3" id="KW-0175">Coiled coil</keyword>
<keyword evidence="7" id="KW-1185">Reference proteome</keyword>